<feature type="domain" description="Glycoside hydrolase family 13 N-terminal" evidence="6">
    <location>
        <begin position="349"/>
        <end position="434"/>
    </location>
</feature>
<feature type="domain" description="Pullulanase Ins" evidence="10">
    <location>
        <begin position="531"/>
        <end position="596"/>
    </location>
</feature>
<feature type="chain" id="PRO_5047459454" evidence="5">
    <location>
        <begin position="25"/>
        <end position="1327"/>
    </location>
</feature>
<name>A0ABV6B773_9GAMM</name>
<evidence type="ECO:0000259" key="10">
    <source>
        <dbReference type="Pfam" id="PF18494"/>
    </source>
</evidence>
<evidence type="ECO:0000313" key="11">
    <source>
        <dbReference type="EMBL" id="MFC0046731.1"/>
    </source>
</evidence>
<comment type="similarity">
    <text evidence="1">Belongs to the glycosyl hydrolase 13 family.</text>
</comment>
<keyword evidence="4" id="KW-0326">Glycosidase</keyword>
<dbReference type="RefSeq" id="WP_377239293.1">
    <property type="nucleotide sequence ID" value="NZ_JBHLXP010000001.1"/>
</dbReference>
<organism evidence="11 12">
    <name type="scientific">Rheinheimera tilapiae</name>
    <dbReference type="NCBI Taxonomy" id="875043"/>
    <lineage>
        <taxon>Bacteria</taxon>
        <taxon>Pseudomonadati</taxon>
        <taxon>Pseudomonadota</taxon>
        <taxon>Gammaproteobacteria</taxon>
        <taxon>Chromatiales</taxon>
        <taxon>Chromatiaceae</taxon>
        <taxon>Rheinheimera</taxon>
    </lineage>
</organism>
<reference evidence="11 12" key="1">
    <citation type="submission" date="2024-09" db="EMBL/GenBank/DDBJ databases">
        <authorList>
            <person name="Sun Q."/>
            <person name="Mori K."/>
        </authorList>
    </citation>
    <scope>NUCLEOTIDE SEQUENCE [LARGE SCALE GENOMIC DNA]</scope>
    <source>
        <strain evidence="11 12">KCTC 23315</strain>
    </source>
</reference>
<dbReference type="InterPro" id="IPR005323">
    <property type="entry name" value="CBM41_pullulanase"/>
</dbReference>
<sequence length="1327" mass="142639">MLNIKTMLQTVATAALLLTLSACGGSGGDSVSAGKTLLTCNVPQVPNEAGTACVAPKPIKCPAPTVPDARNESCVIGVDPTAPAPVVMAGAGQAVLFYKRADRNYDGYRLHTWNNETCSAYQDNSLAPSWDNGLQITGVDPNYGAYWLLNLKAGVGSKATDCGNFIIHIGTDDAGKELGGSDMQLPLGPKDVAKFSRMGWTFSGVASVFAYPVVSLGVQISDSAAHWLDRNTLLWNAPAGGVAKWKLHHSAAADLAIDSDTLTINGEAVEATPTSLTDTQKAKVPHLASWPAYKLNLTAEQAKTMAKNQLVLASYDSANKLMAASHVQAGKVLDDLYTTGANDANEATLGLSYDGSNIKTSVWAPTARSVKLKVFNAAKAVTATNPMTLDANTGIWSYSGAKATLDRQFYRFEVQVYHPLTKKVETIEATDPYSLNTATNGRYSQFVNLADADTKPANWDSHEVPVVANAEDTVIYEGHIRDFSVRDTSVSAANRGKYLAFTEMESQPVKHLKALADAGLTHFHLLPATDMATVNEDASKRVDLTNTVAELCKVNAKASVCNQSASAKLEDVMKGFQNSGENAQTLAGEMRGTDSFNWGYDPQHFNVPEGSYASTPEGVARIKEMRAMNQALHTIGLRVVLDVVYNHTSSSGLFDNSVFDKIVPGYYHRYNPTTGNIERSTCCENTATEHAMFDKFVADSLVTLAKEYKFDGFRFDIMGHHPKASILAARDAVRKVDADTYFYGEGWNFGEVANDARFVQARQANMAGTEIGTFNDRERDAVRNAALFSGDSDVGKLKEQNFIEIGLAGTLKDFVFKDYQGNTGKASGVNWNGQPAGYATDPADIINYVSKHDNESLWDKLQFGLKASVSIDDRVRIHNIALGIPVLSQGIPFLQMGDDLLRSKSMDRNSYDAGDWFNFVDFSKQSNNWNVGLPLAQDNQGAWDSIKTIANNPNTTAYPEHIELAGAVFQDFLKIRHSSKLFRLTSGKDVMDRVGFHNIGKNLTQGLIVMSIDDGMGLTDIDPAHDAVVVVINGTSSEKTHKVPTAQGFSLHQVQQDSDDSRVSEARFIAQGADGSFVVPAFTMAVFVKAQAGAQGTGLKADATMGAPDIAPYGLTKVFVRGGMNGWGEVDAFEYVGAGVYQAKINIGSSGTQEFKVASGDWSTVDFGAKSGEQDVKFGVAQTLQRSGANMKANFSAGTYVFTLNAAVPTAPVLTVSEFVPYGATKVFLRGSMNGWGEASQFVYTGGLYQFSIPLTAGDYEFKFASADWSTVNYGAGSDGQAVTVGQNKTLAQSNDNLKINIAAAGTYLFTVNAATPTAPVLKVVKQ</sequence>
<dbReference type="Pfam" id="PF11852">
    <property type="entry name" value="Pullul_strch_C"/>
    <property type="match status" value="1"/>
</dbReference>
<dbReference type="CDD" id="cd10315">
    <property type="entry name" value="CBM41_pullulanase"/>
    <property type="match status" value="1"/>
</dbReference>
<protein>
    <submittedName>
        <fullName evidence="11">Pullulanase-type alpha-1,6-glucosidase</fullName>
    </submittedName>
</protein>
<dbReference type="Gene3D" id="2.60.40.1180">
    <property type="entry name" value="Golgi alpha-mannosidase II"/>
    <property type="match status" value="1"/>
</dbReference>
<feature type="domain" description="Alpha-1,6-glucosidases pullulanase-type C-terminal" evidence="8">
    <location>
        <begin position="925"/>
        <end position="1089"/>
    </location>
</feature>
<dbReference type="Gene3D" id="2.60.40.10">
    <property type="entry name" value="Immunoglobulins"/>
    <property type="match status" value="1"/>
</dbReference>
<dbReference type="InterPro" id="IPR004193">
    <property type="entry name" value="Glyco_hydro_13_N"/>
</dbReference>
<dbReference type="SUPFAM" id="SSF51445">
    <property type="entry name" value="(Trans)glycosidases"/>
    <property type="match status" value="1"/>
</dbReference>
<dbReference type="CDD" id="cd02860">
    <property type="entry name" value="E_set_Pullulanase"/>
    <property type="match status" value="1"/>
</dbReference>
<comment type="caution">
    <text evidence="11">The sequence shown here is derived from an EMBL/GenBank/DDBJ whole genome shotgun (WGS) entry which is preliminary data.</text>
</comment>
<dbReference type="SUPFAM" id="SSF81296">
    <property type="entry name" value="E set domains"/>
    <property type="match status" value="3"/>
</dbReference>
<dbReference type="SUPFAM" id="SSF51011">
    <property type="entry name" value="Glycosyl hydrolase domain"/>
    <property type="match status" value="1"/>
</dbReference>
<dbReference type="Gene3D" id="2.60.40.1110">
    <property type="match status" value="1"/>
</dbReference>
<dbReference type="Pfam" id="PF02922">
    <property type="entry name" value="CBM_48"/>
    <property type="match status" value="1"/>
</dbReference>
<dbReference type="InterPro" id="IPR011839">
    <property type="entry name" value="Pullul_strch"/>
</dbReference>
<dbReference type="PANTHER" id="PTHR43002">
    <property type="entry name" value="GLYCOGEN DEBRANCHING ENZYME"/>
    <property type="match status" value="1"/>
</dbReference>
<evidence type="ECO:0000259" key="6">
    <source>
        <dbReference type="Pfam" id="PF02922"/>
    </source>
</evidence>
<evidence type="ECO:0000256" key="2">
    <source>
        <dbReference type="ARBA" id="ARBA00022729"/>
    </source>
</evidence>
<evidence type="ECO:0000256" key="5">
    <source>
        <dbReference type="SAM" id="SignalP"/>
    </source>
</evidence>
<dbReference type="Gene3D" id="3.20.20.80">
    <property type="entry name" value="Glycosidases"/>
    <property type="match status" value="1"/>
</dbReference>
<accession>A0ABV6B773</accession>
<dbReference type="InterPro" id="IPR041111">
    <property type="entry name" value="Pullulanase_Ins"/>
</dbReference>
<dbReference type="EMBL" id="JBHLXP010000001">
    <property type="protein sequence ID" value="MFC0046731.1"/>
    <property type="molecule type" value="Genomic_DNA"/>
</dbReference>
<dbReference type="Pfam" id="PF18494">
    <property type="entry name" value="Pullulanase_Ins"/>
    <property type="match status" value="1"/>
</dbReference>
<dbReference type="InterPro" id="IPR013784">
    <property type="entry name" value="Carb-bd-like_fold"/>
</dbReference>
<evidence type="ECO:0000259" key="9">
    <source>
        <dbReference type="Pfam" id="PF17967"/>
    </source>
</evidence>
<dbReference type="Gene3D" id="2.60.40.1130">
    <property type="entry name" value="Rab geranylgeranyltransferase alpha-subunit, insert domain"/>
    <property type="match status" value="1"/>
</dbReference>
<dbReference type="PROSITE" id="PS51257">
    <property type="entry name" value="PROKAR_LIPOPROTEIN"/>
    <property type="match status" value="1"/>
</dbReference>
<keyword evidence="12" id="KW-1185">Reference proteome</keyword>
<evidence type="ECO:0000256" key="1">
    <source>
        <dbReference type="ARBA" id="ARBA00008061"/>
    </source>
</evidence>
<feature type="domain" description="Pullulanase N2" evidence="9">
    <location>
        <begin position="223"/>
        <end position="335"/>
    </location>
</feature>
<dbReference type="Gene3D" id="2.60.40.3620">
    <property type="match status" value="1"/>
</dbReference>
<dbReference type="InterPro" id="IPR013780">
    <property type="entry name" value="Glyco_hydro_b"/>
</dbReference>
<dbReference type="InterPro" id="IPR024561">
    <property type="entry name" value="Pullul_strch_C"/>
</dbReference>
<feature type="domain" description="Pullulanase carbohydrate-binding module 41" evidence="7">
    <location>
        <begin position="94"/>
        <end position="187"/>
    </location>
</feature>
<dbReference type="CDD" id="cd11341">
    <property type="entry name" value="AmyAc_Pullulanase_LD-like"/>
    <property type="match status" value="1"/>
</dbReference>
<dbReference type="CDD" id="cd02861">
    <property type="entry name" value="E_set_pullulanase_like"/>
    <property type="match status" value="2"/>
</dbReference>
<evidence type="ECO:0000259" key="8">
    <source>
        <dbReference type="Pfam" id="PF11852"/>
    </source>
</evidence>
<dbReference type="InterPro" id="IPR040671">
    <property type="entry name" value="Pullulanase_N2"/>
</dbReference>
<proteinExistence type="inferred from homology"/>
<evidence type="ECO:0000256" key="4">
    <source>
        <dbReference type="ARBA" id="ARBA00023295"/>
    </source>
</evidence>
<dbReference type="InterPro" id="IPR014756">
    <property type="entry name" value="Ig_E-set"/>
</dbReference>
<evidence type="ECO:0000259" key="7">
    <source>
        <dbReference type="Pfam" id="PF03714"/>
    </source>
</evidence>
<dbReference type="Proteomes" id="UP001589813">
    <property type="component" value="Unassembled WGS sequence"/>
</dbReference>
<keyword evidence="3" id="KW-0378">Hydrolase</keyword>
<evidence type="ECO:0000256" key="3">
    <source>
        <dbReference type="ARBA" id="ARBA00022801"/>
    </source>
</evidence>
<dbReference type="InterPro" id="IPR013783">
    <property type="entry name" value="Ig-like_fold"/>
</dbReference>
<dbReference type="SUPFAM" id="SSF49452">
    <property type="entry name" value="Starch-binding domain-like"/>
    <property type="match status" value="1"/>
</dbReference>
<keyword evidence="2 5" id="KW-0732">Signal</keyword>
<dbReference type="NCBIfam" id="TIGR02103">
    <property type="entry name" value="pullul_strch"/>
    <property type="match status" value="1"/>
</dbReference>
<gene>
    <name evidence="11" type="primary">pulA</name>
    <name evidence="11" type="ORF">ACFFJP_00345</name>
</gene>
<feature type="signal peptide" evidence="5">
    <location>
        <begin position="1"/>
        <end position="24"/>
    </location>
</feature>
<evidence type="ECO:0000313" key="12">
    <source>
        <dbReference type="Proteomes" id="UP001589813"/>
    </source>
</evidence>
<dbReference type="Pfam" id="PF17967">
    <property type="entry name" value="Pullulanase_N2"/>
    <property type="match status" value="1"/>
</dbReference>
<dbReference type="Pfam" id="PF03714">
    <property type="entry name" value="PUD"/>
    <property type="match status" value="1"/>
</dbReference>
<dbReference type="InterPro" id="IPR017853">
    <property type="entry name" value="GH"/>
</dbReference>